<keyword evidence="3" id="KW-0238">DNA-binding</keyword>
<dbReference type="GO" id="GO:0005634">
    <property type="term" value="C:nucleus"/>
    <property type="evidence" value="ECO:0007669"/>
    <property type="project" value="UniProtKB-SubCell"/>
</dbReference>
<keyword evidence="9" id="KW-1185">Reference proteome</keyword>
<evidence type="ECO:0000256" key="3">
    <source>
        <dbReference type="ARBA" id="ARBA00023125"/>
    </source>
</evidence>
<dbReference type="EMBL" id="CAXHTB010000012">
    <property type="protein sequence ID" value="CAL0317063.1"/>
    <property type="molecule type" value="Genomic_DNA"/>
</dbReference>
<feature type="region of interest" description="Disordered" evidence="6">
    <location>
        <begin position="118"/>
        <end position="161"/>
    </location>
</feature>
<dbReference type="Pfam" id="PF13837">
    <property type="entry name" value="Myb_DNA-bind_4"/>
    <property type="match status" value="2"/>
</dbReference>
<dbReference type="InterPro" id="IPR001005">
    <property type="entry name" value="SANT/Myb"/>
</dbReference>
<evidence type="ECO:0000256" key="6">
    <source>
        <dbReference type="SAM" id="MobiDB-lite"/>
    </source>
</evidence>
<evidence type="ECO:0000256" key="2">
    <source>
        <dbReference type="ARBA" id="ARBA00023015"/>
    </source>
</evidence>
<dbReference type="AlphaFoldDB" id="A0AAV1X7F5"/>
<keyword evidence="5" id="KW-0539">Nucleus</keyword>
<dbReference type="InterPro" id="IPR044822">
    <property type="entry name" value="Myb_DNA-bind_4"/>
</dbReference>
<dbReference type="Proteomes" id="UP001497480">
    <property type="component" value="Unassembled WGS sequence"/>
</dbReference>
<evidence type="ECO:0000256" key="1">
    <source>
        <dbReference type="ARBA" id="ARBA00004123"/>
    </source>
</evidence>
<name>A0AAV1X7F5_LUPLU</name>
<dbReference type="GO" id="GO:0006355">
    <property type="term" value="P:regulation of DNA-templated transcription"/>
    <property type="evidence" value="ECO:0007669"/>
    <property type="project" value="UniProtKB-ARBA"/>
</dbReference>
<reference evidence="8 9" key="1">
    <citation type="submission" date="2024-03" db="EMBL/GenBank/DDBJ databases">
        <authorList>
            <person name="Martinez-Hernandez J."/>
        </authorList>
    </citation>
    <scope>NUCLEOTIDE SEQUENCE [LARGE SCALE GENOMIC DNA]</scope>
</reference>
<evidence type="ECO:0000256" key="4">
    <source>
        <dbReference type="ARBA" id="ARBA00023163"/>
    </source>
</evidence>
<dbReference type="PANTHER" id="PTHR21654:SF60">
    <property type="entry name" value="TRIHELIX TRANSCRIPTION FACTOR PTL"/>
    <property type="match status" value="1"/>
</dbReference>
<feature type="region of interest" description="Disordered" evidence="6">
    <location>
        <begin position="366"/>
        <end position="390"/>
    </location>
</feature>
<evidence type="ECO:0000313" key="8">
    <source>
        <dbReference type="EMBL" id="CAL0317063.1"/>
    </source>
</evidence>
<dbReference type="GO" id="GO:0003677">
    <property type="term" value="F:DNA binding"/>
    <property type="evidence" value="ECO:0007669"/>
    <property type="project" value="UniProtKB-KW"/>
</dbReference>
<feature type="domain" description="Myb-like" evidence="7">
    <location>
        <begin position="285"/>
        <end position="331"/>
    </location>
</feature>
<protein>
    <recommendedName>
        <fullName evidence="7">Myb-like domain-containing protein</fullName>
    </recommendedName>
</protein>
<evidence type="ECO:0000259" key="7">
    <source>
        <dbReference type="PROSITE" id="PS50090"/>
    </source>
</evidence>
<comment type="caution">
    <text evidence="8">The sequence shown here is derived from an EMBL/GenBank/DDBJ whole genome shotgun (WGS) entry which is preliminary data.</text>
</comment>
<keyword evidence="4" id="KW-0804">Transcription</keyword>
<dbReference type="PROSITE" id="PS50090">
    <property type="entry name" value="MYB_LIKE"/>
    <property type="match status" value="1"/>
</dbReference>
<accession>A0AAV1X7F5</accession>
<sequence>MKSTTGSSFKNLLLCQVLNDNTLRTMYHEYGYQRSGKKCKEKCENLYKYYKKTKEGKAGTQDGEHYRFFRQLEALYGENINHSSIPETNSDSNIHFNTVNTTLSHANLENVSLSLTNSTNFNTSSSENDDDDNDHNNSNEGFMEINNEGMNQKRGSKRKSGKCWKVKIKDFIDTQMRKLMEKQGEWLDKLVKTMEQMEKGRVLREEEWRKQEVNRLEREHKFWAEERAWIEARDPALMDALHKLTGRDIKVSEAHEIVNEIQNNNENRNEDGCEIMNSTIKVGDSWKEHEITRLQELKAEMETWEEIANKMACYGYERNALMCKEKWESMSSNYAWDYDNEGKKKRKENSRSCFYIENNDQSSLYNQGSNHCDMNDQRPQSSSPSNSNVGHADAGFPLLMSEGVNLWENYGLKLNKANQNH</sequence>
<evidence type="ECO:0000256" key="5">
    <source>
        <dbReference type="ARBA" id="ARBA00023242"/>
    </source>
</evidence>
<organism evidence="8 9">
    <name type="scientific">Lupinus luteus</name>
    <name type="common">European yellow lupine</name>
    <dbReference type="NCBI Taxonomy" id="3873"/>
    <lineage>
        <taxon>Eukaryota</taxon>
        <taxon>Viridiplantae</taxon>
        <taxon>Streptophyta</taxon>
        <taxon>Embryophyta</taxon>
        <taxon>Tracheophyta</taxon>
        <taxon>Spermatophyta</taxon>
        <taxon>Magnoliopsida</taxon>
        <taxon>eudicotyledons</taxon>
        <taxon>Gunneridae</taxon>
        <taxon>Pentapetalae</taxon>
        <taxon>rosids</taxon>
        <taxon>fabids</taxon>
        <taxon>Fabales</taxon>
        <taxon>Fabaceae</taxon>
        <taxon>Papilionoideae</taxon>
        <taxon>50 kb inversion clade</taxon>
        <taxon>genistoids sensu lato</taxon>
        <taxon>core genistoids</taxon>
        <taxon>Genisteae</taxon>
        <taxon>Lupinus</taxon>
    </lineage>
</organism>
<evidence type="ECO:0000313" key="9">
    <source>
        <dbReference type="Proteomes" id="UP001497480"/>
    </source>
</evidence>
<feature type="compositionally biased region" description="Low complexity" evidence="6">
    <location>
        <begin position="377"/>
        <end position="388"/>
    </location>
</feature>
<dbReference type="Gene3D" id="1.10.10.60">
    <property type="entry name" value="Homeodomain-like"/>
    <property type="match status" value="2"/>
</dbReference>
<gene>
    <name evidence="8" type="ORF">LLUT_LOCUS18123</name>
</gene>
<dbReference type="PANTHER" id="PTHR21654">
    <property type="entry name" value="FI21293P1"/>
    <property type="match status" value="1"/>
</dbReference>
<proteinExistence type="predicted"/>
<comment type="subcellular location">
    <subcellularLocation>
        <location evidence="1">Nucleus</location>
    </subcellularLocation>
</comment>
<keyword evidence="2" id="KW-0805">Transcription regulation</keyword>